<feature type="transmembrane region" description="Helical" evidence="1">
    <location>
        <begin position="78"/>
        <end position="105"/>
    </location>
</feature>
<proteinExistence type="predicted"/>
<feature type="transmembrane region" description="Helical" evidence="1">
    <location>
        <begin position="44"/>
        <end position="66"/>
    </location>
</feature>
<reference evidence="2 3" key="1">
    <citation type="submission" date="2024-09" db="EMBL/GenBank/DDBJ databases">
        <authorList>
            <person name="Sun Q."/>
            <person name="Mori K."/>
        </authorList>
    </citation>
    <scope>NUCLEOTIDE SEQUENCE [LARGE SCALE GENOMIC DNA]</scope>
    <source>
        <strain evidence="2 3">CGMCC 1.15906</strain>
    </source>
</reference>
<evidence type="ECO:0000313" key="3">
    <source>
        <dbReference type="Proteomes" id="UP001589890"/>
    </source>
</evidence>
<dbReference type="Proteomes" id="UP001589890">
    <property type="component" value="Unassembled WGS sequence"/>
</dbReference>
<evidence type="ECO:0000313" key="2">
    <source>
        <dbReference type="EMBL" id="MFC0626276.1"/>
    </source>
</evidence>
<comment type="caution">
    <text evidence="2">The sequence shown here is derived from an EMBL/GenBank/DDBJ whole genome shotgun (WGS) entry which is preliminary data.</text>
</comment>
<organism evidence="2 3">
    <name type="scientific">Kribbella deserti</name>
    <dbReference type="NCBI Taxonomy" id="1926257"/>
    <lineage>
        <taxon>Bacteria</taxon>
        <taxon>Bacillati</taxon>
        <taxon>Actinomycetota</taxon>
        <taxon>Actinomycetes</taxon>
        <taxon>Propionibacteriales</taxon>
        <taxon>Kribbellaceae</taxon>
        <taxon>Kribbella</taxon>
    </lineage>
</organism>
<keyword evidence="1" id="KW-0812">Transmembrane</keyword>
<gene>
    <name evidence="2" type="ORF">ACFFGN_19510</name>
</gene>
<feature type="transmembrane region" description="Helical" evidence="1">
    <location>
        <begin position="7"/>
        <end position="32"/>
    </location>
</feature>
<keyword evidence="1" id="KW-1133">Transmembrane helix</keyword>
<sequence>MAERQGLWVMGLDGVVGMLLVANAVVAGPWLWDAARRDPEQLAYPLVSPSFAMVGMVVGGLGALWWRFGRPGRGTAGAVAAFVVGYAYGSIVAMYGFGLALGYLLRDWHF</sequence>
<dbReference type="RefSeq" id="WP_380049558.1">
    <property type="nucleotide sequence ID" value="NZ_JBHLTC010000023.1"/>
</dbReference>
<protein>
    <submittedName>
        <fullName evidence="2">Uncharacterized protein</fullName>
    </submittedName>
</protein>
<keyword evidence="1" id="KW-0472">Membrane</keyword>
<accession>A0ABV6QNQ4</accession>
<keyword evidence="3" id="KW-1185">Reference proteome</keyword>
<evidence type="ECO:0000256" key="1">
    <source>
        <dbReference type="SAM" id="Phobius"/>
    </source>
</evidence>
<dbReference type="EMBL" id="JBHLTC010000023">
    <property type="protein sequence ID" value="MFC0626276.1"/>
    <property type="molecule type" value="Genomic_DNA"/>
</dbReference>
<name>A0ABV6QNQ4_9ACTN</name>